<protein>
    <recommendedName>
        <fullName evidence="1">DNA/pantothenate metabolism flavoprotein C-terminal domain-containing protein</fullName>
    </recommendedName>
</protein>
<dbReference type="AlphaFoldDB" id="X0ULT5"/>
<dbReference type="EMBL" id="BARS01023852">
    <property type="protein sequence ID" value="GAG01308.1"/>
    <property type="molecule type" value="Genomic_DNA"/>
</dbReference>
<dbReference type="Pfam" id="PF04127">
    <property type="entry name" value="DFP"/>
    <property type="match status" value="1"/>
</dbReference>
<feature type="domain" description="DNA/pantothenate metabolism flavoprotein C-terminal" evidence="1">
    <location>
        <begin position="78"/>
        <end position="268"/>
    </location>
</feature>
<comment type="caution">
    <text evidence="2">The sequence shown here is derived from an EMBL/GenBank/DDBJ whole genome shotgun (WGS) entry which is preliminary data.</text>
</comment>
<dbReference type="GO" id="GO:0010181">
    <property type="term" value="F:FMN binding"/>
    <property type="evidence" value="ECO:0007669"/>
    <property type="project" value="InterPro"/>
</dbReference>
<dbReference type="Gene3D" id="3.40.50.1950">
    <property type="entry name" value="Flavin prenyltransferase-like"/>
    <property type="match status" value="1"/>
</dbReference>
<proteinExistence type="predicted"/>
<dbReference type="GO" id="GO:0004632">
    <property type="term" value="F:phosphopantothenate--cysteine ligase activity"/>
    <property type="evidence" value="ECO:0007669"/>
    <property type="project" value="InterPro"/>
</dbReference>
<dbReference type="InterPro" id="IPR035929">
    <property type="entry name" value="CoaB-like_sf"/>
</dbReference>
<dbReference type="GO" id="GO:0015941">
    <property type="term" value="P:pantothenate catabolic process"/>
    <property type="evidence" value="ECO:0007669"/>
    <property type="project" value="InterPro"/>
</dbReference>
<evidence type="ECO:0000259" key="1">
    <source>
        <dbReference type="Pfam" id="PF04127"/>
    </source>
</evidence>
<dbReference type="InterPro" id="IPR036551">
    <property type="entry name" value="Flavin_trans-like"/>
</dbReference>
<reference evidence="2" key="1">
    <citation type="journal article" date="2014" name="Front. Microbiol.">
        <title>High frequency of phylogenetically diverse reductive dehalogenase-homologous genes in deep subseafloor sedimentary metagenomes.</title>
        <authorList>
            <person name="Kawai M."/>
            <person name="Futagami T."/>
            <person name="Toyoda A."/>
            <person name="Takaki Y."/>
            <person name="Nishi S."/>
            <person name="Hori S."/>
            <person name="Arai W."/>
            <person name="Tsubouchi T."/>
            <person name="Morono Y."/>
            <person name="Uchiyama I."/>
            <person name="Ito T."/>
            <person name="Fujiyama A."/>
            <person name="Inagaki F."/>
            <person name="Takami H."/>
        </authorList>
    </citation>
    <scope>NUCLEOTIDE SEQUENCE</scope>
    <source>
        <strain evidence="2">Expedition CK06-06</strain>
    </source>
</reference>
<dbReference type="SUPFAM" id="SSF102645">
    <property type="entry name" value="CoaB-like"/>
    <property type="match status" value="1"/>
</dbReference>
<dbReference type="PANTHER" id="PTHR14359:SF6">
    <property type="entry name" value="PHOSPHOPANTOTHENOYLCYSTEINE DECARBOXYLASE"/>
    <property type="match status" value="1"/>
</dbReference>
<dbReference type="GO" id="GO:0015937">
    <property type="term" value="P:coenzyme A biosynthetic process"/>
    <property type="evidence" value="ECO:0007669"/>
    <property type="project" value="InterPro"/>
</dbReference>
<organism evidence="2">
    <name type="scientific">marine sediment metagenome</name>
    <dbReference type="NCBI Taxonomy" id="412755"/>
    <lineage>
        <taxon>unclassified sequences</taxon>
        <taxon>metagenomes</taxon>
        <taxon>ecological metagenomes</taxon>
    </lineage>
</organism>
<dbReference type="SUPFAM" id="SSF52507">
    <property type="entry name" value="Homo-oligomeric flavin-containing Cys decarboxylases, HFCD"/>
    <property type="match status" value="1"/>
</dbReference>
<dbReference type="Gene3D" id="3.40.50.10300">
    <property type="entry name" value="CoaB-like"/>
    <property type="match status" value="1"/>
</dbReference>
<evidence type="ECO:0000313" key="2">
    <source>
        <dbReference type="EMBL" id="GAG01308.1"/>
    </source>
</evidence>
<feature type="non-terminal residue" evidence="2">
    <location>
        <position position="1"/>
    </location>
</feature>
<name>X0ULT5_9ZZZZ</name>
<dbReference type="InterPro" id="IPR005252">
    <property type="entry name" value="CoaBC"/>
</dbReference>
<gene>
    <name evidence="2" type="ORF">S01H1_37950</name>
</gene>
<sequence>LTALATRAPIVVCPAMDAQMFEHAATQGHLETLRSRGVHVVGPEVGRLASGHVGPGRMSEVDSIIGAVRYVLGRDGDLAGKKVVVSAGGTQEPIDPVRYVGNYSSGKMGYAVAEAARDRGADVVLVSGPVALAAPYAVRVVSVHRAAEMRDAVVAECADADAVIMAAAVADYQPAEAVGQKIKRRQEELGLSLVRTPDILVEVGRRPGLVRVGFAAESEDLVANARRKLEDKGLDLIAANDVTAEGSGFGSDTNRVTLLDREGEEELPL</sequence>
<feature type="non-terminal residue" evidence="2">
    <location>
        <position position="269"/>
    </location>
</feature>
<dbReference type="PANTHER" id="PTHR14359">
    <property type="entry name" value="HOMO-OLIGOMERIC FLAVIN CONTAINING CYS DECARBOXYLASE FAMILY"/>
    <property type="match status" value="1"/>
</dbReference>
<dbReference type="NCBIfam" id="TIGR00521">
    <property type="entry name" value="coaBC_dfp"/>
    <property type="match status" value="1"/>
</dbReference>
<accession>X0ULT5</accession>
<dbReference type="GO" id="GO:0071513">
    <property type="term" value="C:phosphopantothenoylcysteine decarboxylase complex"/>
    <property type="evidence" value="ECO:0007669"/>
    <property type="project" value="TreeGrafter"/>
</dbReference>
<dbReference type="InterPro" id="IPR007085">
    <property type="entry name" value="DNA/pantothenate-metab_flavo_C"/>
</dbReference>
<dbReference type="GO" id="GO:0004633">
    <property type="term" value="F:phosphopantothenoylcysteine decarboxylase activity"/>
    <property type="evidence" value="ECO:0007669"/>
    <property type="project" value="InterPro"/>
</dbReference>